<dbReference type="PANTHER" id="PTHR45990">
    <property type="entry name" value="DNA REPAIR PROTEIN REV1"/>
    <property type="match status" value="1"/>
</dbReference>
<feature type="compositionally biased region" description="Polar residues" evidence="18">
    <location>
        <begin position="162"/>
        <end position="183"/>
    </location>
</feature>
<dbReference type="Gene3D" id="3.40.1170.60">
    <property type="match status" value="1"/>
</dbReference>
<feature type="binding site" evidence="17">
    <location>
        <position position="134"/>
    </location>
    <ligand>
        <name>Mg(2+)</name>
        <dbReference type="ChEBI" id="CHEBI:18420"/>
        <label>1</label>
    </ligand>
</feature>
<keyword evidence="12 16" id="KW-0238">DNA-binding</keyword>
<comment type="subcellular location">
    <subcellularLocation>
        <location evidence="2">Cytoplasm</location>
    </subcellularLocation>
    <subcellularLocation>
        <location evidence="1 16">Nucleus</location>
    </subcellularLocation>
</comment>
<dbReference type="InterPro" id="IPR022880">
    <property type="entry name" value="DNApol_IV"/>
</dbReference>
<evidence type="ECO:0000256" key="4">
    <source>
        <dbReference type="ARBA" id="ARBA00022490"/>
    </source>
</evidence>
<evidence type="ECO:0000256" key="13">
    <source>
        <dbReference type="ARBA" id="ARBA00023204"/>
    </source>
</evidence>
<dbReference type="AlphaFoldDB" id="A0A9W9ZDG4"/>
<dbReference type="GO" id="GO:0005634">
    <property type="term" value="C:nucleus"/>
    <property type="evidence" value="ECO:0007669"/>
    <property type="project" value="UniProtKB-SubCell"/>
</dbReference>
<keyword evidence="21" id="KW-1185">Reference proteome</keyword>
<comment type="function">
    <text evidence="16">Deoxycytidyl transferase involved in DNA repair. Transfers a dCMP residue from dCTP to the 3'-end of a DNA primer in a template-dependent reaction. May assist in the first step in the bypass of abasic lesions by the insertion of a nucleotide opposite the lesion. Required for normal induction of mutations by physical and chemical agents.</text>
</comment>
<dbReference type="GO" id="GO:0003887">
    <property type="term" value="F:DNA-directed DNA polymerase activity"/>
    <property type="evidence" value="ECO:0007669"/>
    <property type="project" value="UniProtKB-KW"/>
</dbReference>
<evidence type="ECO:0000256" key="2">
    <source>
        <dbReference type="ARBA" id="ARBA00004496"/>
    </source>
</evidence>
<keyword evidence="4" id="KW-0963">Cytoplasm</keyword>
<comment type="similarity">
    <text evidence="3 16">Belongs to the DNA polymerase type-Y family.</text>
</comment>
<feature type="compositionally biased region" description="Basic residues" evidence="18">
    <location>
        <begin position="651"/>
        <end position="664"/>
    </location>
</feature>
<keyword evidence="13 16" id="KW-0234">DNA repair</keyword>
<dbReference type="GO" id="GO:0046872">
    <property type="term" value="F:metal ion binding"/>
    <property type="evidence" value="ECO:0007669"/>
    <property type="project" value="UniProtKB-KW"/>
</dbReference>
<dbReference type="InterPro" id="IPR025527">
    <property type="entry name" value="HUWE1/Rev1_UBM"/>
</dbReference>
<keyword evidence="10 16" id="KW-0227">DNA damage</keyword>
<dbReference type="PANTHER" id="PTHR45990:SF1">
    <property type="entry name" value="DNA REPAIR PROTEIN REV1"/>
    <property type="match status" value="1"/>
</dbReference>
<feature type="compositionally biased region" description="Acidic residues" evidence="18">
    <location>
        <begin position="14"/>
        <end position="32"/>
    </location>
</feature>
<dbReference type="Gene3D" id="3.30.1490.100">
    <property type="entry name" value="DNA polymerase, Y-family, little finger domain"/>
    <property type="match status" value="1"/>
</dbReference>
<dbReference type="GO" id="GO:0042276">
    <property type="term" value="P:error-prone translesion synthesis"/>
    <property type="evidence" value="ECO:0007669"/>
    <property type="project" value="InterPro"/>
</dbReference>
<reference evidence="20" key="1">
    <citation type="submission" date="2023-01" db="EMBL/GenBank/DDBJ databases">
        <title>Genome assembly of the deep-sea coral Lophelia pertusa.</title>
        <authorList>
            <person name="Herrera S."/>
            <person name="Cordes E."/>
        </authorList>
    </citation>
    <scope>NUCLEOTIDE SEQUENCE</scope>
    <source>
        <strain evidence="20">USNM1676648</strain>
        <tissue evidence="20">Polyp</tissue>
    </source>
</reference>
<dbReference type="PROSITE" id="PS50173">
    <property type="entry name" value="UMUC"/>
    <property type="match status" value="1"/>
</dbReference>
<evidence type="ECO:0000256" key="12">
    <source>
        <dbReference type="ARBA" id="ARBA00023125"/>
    </source>
</evidence>
<comment type="cofactor">
    <cofactor evidence="17">
        <name>Mg(2+)</name>
        <dbReference type="ChEBI" id="CHEBI:18420"/>
    </cofactor>
    <text evidence="17">Binds 2 magnesium ions.</text>
</comment>
<evidence type="ECO:0000256" key="11">
    <source>
        <dbReference type="ARBA" id="ARBA00022842"/>
    </source>
</evidence>
<dbReference type="Pfam" id="PF00817">
    <property type="entry name" value="IMS"/>
    <property type="match status" value="1"/>
</dbReference>
<dbReference type="InterPro" id="IPR053848">
    <property type="entry name" value="IMS_HHH_1"/>
</dbReference>
<keyword evidence="6 16" id="KW-0808">Transferase</keyword>
<dbReference type="Pfam" id="PF14377">
    <property type="entry name" value="UBM"/>
    <property type="match status" value="2"/>
</dbReference>
<dbReference type="Gene3D" id="3.30.70.270">
    <property type="match status" value="1"/>
</dbReference>
<name>A0A9W9ZDG4_9CNID</name>
<evidence type="ECO:0000313" key="21">
    <source>
        <dbReference type="Proteomes" id="UP001163046"/>
    </source>
</evidence>
<evidence type="ECO:0000256" key="6">
    <source>
        <dbReference type="ARBA" id="ARBA00022679"/>
    </source>
</evidence>
<dbReference type="Gene3D" id="6.10.250.1630">
    <property type="match status" value="1"/>
</dbReference>
<feature type="region of interest" description="Disordered" evidence="18">
    <location>
        <begin position="159"/>
        <end position="183"/>
    </location>
</feature>
<evidence type="ECO:0000259" key="19">
    <source>
        <dbReference type="PROSITE" id="PS50173"/>
    </source>
</evidence>
<dbReference type="GO" id="GO:0005737">
    <property type="term" value="C:cytoplasm"/>
    <property type="evidence" value="ECO:0007669"/>
    <property type="project" value="UniProtKB-SubCell"/>
</dbReference>
<evidence type="ECO:0000256" key="16">
    <source>
        <dbReference type="PIRNR" id="PIRNR036573"/>
    </source>
</evidence>
<organism evidence="20 21">
    <name type="scientific">Desmophyllum pertusum</name>
    <dbReference type="NCBI Taxonomy" id="174260"/>
    <lineage>
        <taxon>Eukaryota</taxon>
        <taxon>Metazoa</taxon>
        <taxon>Cnidaria</taxon>
        <taxon>Anthozoa</taxon>
        <taxon>Hexacorallia</taxon>
        <taxon>Scleractinia</taxon>
        <taxon>Caryophylliina</taxon>
        <taxon>Caryophylliidae</taxon>
        <taxon>Desmophyllum</taxon>
    </lineage>
</organism>
<dbReference type="EMBL" id="MU826356">
    <property type="protein sequence ID" value="KAJ7379683.1"/>
    <property type="molecule type" value="Genomic_DNA"/>
</dbReference>
<comment type="caution">
    <text evidence="20">The sequence shown here is derived from an EMBL/GenBank/DDBJ whole genome shotgun (WGS) entry which is preliminary data.</text>
</comment>
<dbReference type="OrthoDB" id="427711at2759"/>
<evidence type="ECO:0000256" key="5">
    <source>
        <dbReference type="ARBA" id="ARBA00022634"/>
    </source>
</evidence>
<dbReference type="InterPro" id="IPR036775">
    <property type="entry name" value="DNA_pol_Y-fam_lit_finger_sf"/>
</dbReference>
<dbReference type="Gene3D" id="1.20.58.1280">
    <property type="entry name" value="DNA repair protein Rev1, C-terminal domain"/>
    <property type="match status" value="1"/>
</dbReference>
<keyword evidence="14 16" id="KW-0539">Nucleus</keyword>
<evidence type="ECO:0000256" key="1">
    <source>
        <dbReference type="ARBA" id="ARBA00004123"/>
    </source>
</evidence>
<evidence type="ECO:0000256" key="14">
    <source>
        <dbReference type="ARBA" id="ARBA00023242"/>
    </source>
</evidence>
<dbReference type="CDD" id="cd01701">
    <property type="entry name" value="PolY_Rev1"/>
    <property type="match status" value="1"/>
</dbReference>
<feature type="binding site" evidence="17">
    <location>
        <position position="255"/>
    </location>
    <ligand>
        <name>Mg(2+)</name>
        <dbReference type="ChEBI" id="CHEBI:18420"/>
        <label>1</label>
    </ligand>
</feature>
<dbReference type="GO" id="GO:0017125">
    <property type="term" value="F:deoxycytidyl transferase activity"/>
    <property type="evidence" value="ECO:0007669"/>
    <property type="project" value="TreeGrafter"/>
</dbReference>
<dbReference type="Pfam" id="PF11799">
    <property type="entry name" value="IMS_C"/>
    <property type="match status" value="1"/>
</dbReference>
<feature type="region of interest" description="Disordered" evidence="18">
    <location>
        <begin position="629"/>
        <end position="670"/>
    </location>
</feature>
<sequence>MKEMLTAENAVEGSETEDFGDNDEDEELYGIDEQDKSDPTSTLQMTNTLEATTSTNVTDDTLFKKPSTSSLPKAGDANFVSEFYNNSRLHYLSTWGAEFKKYTSDIIKSCAAKGWKCRGTGRAGPHGRVIMHIDMDSFFVSVTLRDQPHLRGKPIAVCHAGKNNSSTDQVSTSNQQTSPNKPSSFFNSMSEIASCSYEARATGVRNGMFLGAARKLCPEIYCVPYQFDQYRQVSQSLYDILVTYSHEIEAVSCDEAYIDVSETLEEGETPTQLAEKIRAEIKEATRCIASVGIASNVLLARMCTRVAKPDGCYYLGPADDINKFMGPQKVKDLPGVGWSLGHKLQTLGVETCLELQKFSSQALQREFGPKTGLVLYQYCRGIDDRALRTERERKSVSAEINYGIRFTKESEMELFINELAEEVQKRLQALDMKGRCITLKMKVRKAGAPTPKKFMGHGICDNIARSCTLPTVTDQAQVIAKQCHALLKQLSVTPEDMRGMGIQVSKLTDKNAGTSAKNSRSLFDFLKPQTTDNEVVAGPTALDREAGNEGENSYRSMSESPKHEENKLPPLPRFSPQFAQQTRESEAETNLGDLGESLYLPSPSQIDPAVFEALPEYIRRSIEKSYATRNQRISLNRTGKQEEEDPEPQRLPRRKTTKSKHGKTASKPSRILFEENSLTEAAACHRTSELLPSPSQIDPEFLAALPDDAPPERSTERNTMKFQAGDVQKKEGIQAITPPKQACLGEAVSLSEVKKVISDWTEAYEVPLEEDIEVFNEYLFQLIATQNLEQLWRVLKFLDRRIEGREDWSSVCCAVLDHIQQALNQKYNSKLSVNSLKFSNR</sequence>
<dbReference type="InterPro" id="IPR043128">
    <property type="entry name" value="Rev_trsase/Diguanyl_cyclase"/>
</dbReference>
<feature type="compositionally biased region" description="Polar residues" evidence="18">
    <location>
        <begin position="629"/>
        <end position="638"/>
    </location>
</feature>
<dbReference type="SUPFAM" id="SSF100879">
    <property type="entry name" value="Lesion bypass DNA polymerase (Y-family), little finger domain"/>
    <property type="match status" value="1"/>
</dbReference>
<dbReference type="PIRSF" id="PIRSF036573">
    <property type="entry name" value="REV1"/>
    <property type="match status" value="1"/>
</dbReference>
<dbReference type="HAMAP" id="MF_01113">
    <property type="entry name" value="DNApol_IV"/>
    <property type="match status" value="1"/>
</dbReference>
<dbReference type="GO" id="GO:0006281">
    <property type="term" value="P:DNA repair"/>
    <property type="evidence" value="ECO:0007669"/>
    <property type="project" value="UniProtKB-KW"/>
</dbReference>
<feature type="binding site" evidence="17">
    <location>
        <position position="254"/>
    </location>
    <ligand>
        <name>Mg(2+)</name>
        <dbReference type="ChEBI" id="CHEBI:18420"/>
        <label>1</label>
    </ligand>
</feature>
<dbReference type="GO" id="GO:0070987">
    <property type="term" value="P:error-free translesion synthesis"/>
    <property type="evidence" value="ECO:0007669"/>
    <property type="project" value="TreeGrafter"/>
</dbReference>
<dbReference type="InterPro" id="IPR001126">
    <property type="entry name" value="UmuC"/>
</dbReference>
<evidence type="ECO:0000256" key="3">
    <source>
        <dbReference type="ARBA" id="ARBA00010945"/>
    </source>
</evidence>
<protein>
    <recommendedName>
        <fullName evidence="16">DNA repair protein REV1</fullName>
        <ecNumber evidence="16">2.7.7.-</ecNumber>
    </recommendedName>
</protein>
<dbReference type="InterPro" id="IPR012112">
    <property type="entry name" value="REV1"/>
</dbReference>
<dbReference type="InterPro" id="IPR017961">
    <property type="entry name" value="DNA_pol_Y-fam_little_finger"/>
</dbReference>
<keyword evidence="5 16" id="KW-0237">DNA synthesis</keyword>
<dbReference type="Proteomes" id="UP001163046">
    <property type="component" value="Unassembled WGS sequence"/>
</dbReference>
<feature type="region of interest" description="Disordered" evidence="18">
    <location>
        <begin position="1"/>
        <end position="41"/>
    </location>
</feature>
<dbReference type="GO" id="GO:0003684">
    <property type="term" value="F:damaged DNA binding"/>
    <property type="evidence" value="ECO:0007669"/>
    <property type="project" value="UniProtKB-UniRule"/>
</dbReference>
<evidence type="ECO:0000256" key="7">
    <source>
        <dbReference type="ARBA" id="ARBA00022695"/>
    </source>
</evidence>
<dbReference type="Gene3D" id="1.10.150.20">
    <property type="entry name" value="5' to 3' exonuclease, C-terminal subdomain"/>
    <property type="match status" value="1"/>
</dbReference>
<evidence type="ECO:0000256" key="15">
    <source>
        <dbReference type="ARBA" id="ARBA00049244"/>
    </source>
</evidence>
<evidence type="ECO:0000256" key="8">
    <source>
        <dbReference type="ARBA" id="ARBA00022705"/>
    </source>
</evidence>
<feature type="compositionally biased region" description="Polar residues" evidence="18">
    <location>
        <begin position="550"/>
        <end position="559"/>
    </location>
</feature>
<dbReference type="InterPro" id="IPR043502">
    <property type="entry name" value="DNA/RNA_pol_sf"/>
</dbReference>
<evidence type="ECO:0000256" key="18">
    <source>
        <dbReference type="SAM" id="MobiDB-lite"/>
    </source>
</evidence>
<dbReference type="InterPro" id="IPR038401">
    <property type="entry name" value="Rev1_C_sf"/>
</dbReference>
<dbReference type="FunFam" id="3.30.1490.100:FF:000001">
    <property type="entry name" value="DNA repair protein REV1"/>
    <property type="match status" value="1"/>
</dbReference>
<feature type="domain" description="UmuC" evidence="19">
    <location>
        <begin position="130"/>
        <end position="337"/>
    </location>
</feature>
<comment type="catalytic activity">
    <reaction evidence="15">
        <text>DNA(n) + a 2'-deoxyribonucleoside 5'-triphosphate = DNA(n+1) + diphosphate</text>
        <dbReference type="Rhea" id="RHEA:22508"/>
        <dbReference type="Rhea" id="RHEA-COMP:17339"/>
        <dbReference type="Rhea" id="RHEA-COMP:17340"/>
        <dbReference type="ChEBI" id="CHEBI:33019"/>
        <dbReference type="ChEBI" id="CHEBI:61560"/>
        <dbReference type="ChEBI" id="CHEBI:173112"/>
        <dbReference type="EC" id="2.7.7.7"/>
    </reaction>
</comment>
<accession>A0A9W9ZDG4</accession>
<dbReference type="Pfam" id="PF16727">
    <property type="entry name" value="REV1_C"/>
    <property type="match status" value="1"/>
</dbReference>
<evidence type="ECO:0000256" key="10">
    <source>
        <dbReference type="ARBA" id="ARBA00022763"/>
    </source>
</evidence>
<evidence type="ECO:0000313" key="20">
    <source>
        <dbReference type="EMBL" id="KAJ7379683.1"/>
    </source>
</evidence>
<evidence type="ECO:0000256" key="17">
    <source>
        <dbReference type="PIRSR" id="PIRSR036573-2"/>
    </source>
</evidence>
<feature type="region of interest" description="Disordered" evidence="18">
    <location>
        <begin position="534"/>
        <end position="588"/>
    </location>
</feature>
<keyword evidence="11 17" id="KW-0460">Magnesium</keyword>
<keyword evidence="8" id="KW-0235">DNA replication</keyword>
<dbReference type="SUPFAM" id="SSF56672">
    <property type="entry name" value="DNA/RNA polymerases"/>
    <property type="match status" value="1"/>
</dbReference>
<evidence type="ECO:0000256" key="9">
    <source>
        <dbReference type="ARBA" id="ARBA00022723"/>
    </source>
</evidence>
<keyword evidence="7 16" id="KW-0548">Nucleotidyltransferase</keyword>
<keyword evidence="9 17" id="KW-0479">Metal-binding</keyword>
<dbReference type="Pfam" id="PF21999">
    <property type="entry name" value="IMS_HHH_1"/>
    <property type="match status" value="1"/>
</dbReference>
<dbReference type="EC" id="2.7.7.-" evidence="16"/>
<gene>
    <name evidence="20" type="primary">REV1_1</name>
    <name evidence="20" type="ORF">OS493_014087</name>
</gene>
<dbReference type="GO" id="GO:0006260">
    <property type="term" value="P:DNA replication"/>
    <property type="evidence" value="ECO:0007669"/>
    <property type="project" value="UniProtKB-KW"/>
</dbReference>
<dbReference type="Gene3D" id="6.10.250.1490">
    <property type="match status" value="1"/>
</dbReference>
<dbReference type="InterPro" id="IPR031991">
    <property type="entry name" value="Rev1_C"/>
</dbReference>
<proteinExistence type="inferred from homology"/>